<comment type="similarity">
    <text evidence="1 5">Belongs to the carnitine/choline acetyltransferase family.</text>
</comment>
<dbReference type="InterPro" id="IPR039551">
    <property type="entry name" value="Cho/carn_acyl_trans"/>
</dbReference>
<dbReference type="OrthoDB" id="240216at2759"/>
<dbReference type="OMA" id="DDAQYER"/>
<name>A0A0L0SBM5_ALLM3</name>
<feature type="domain" description="Choline/carnitine acyltransferase" evidence="6">
    <location>
        <begin position="21"/>
        <end position="606"/>
    </location>
</feature>
<gene>
    <name evidence="7" type="ORF">AMAG_05259</name>
</gene>
<reference evidence="7 8" key="1">
    <citation type="submission" date="2009-11" db="EMBL/GenBank/DDBJ databases">
        <title>Annotation of Allomyces macrogynus ATCC 38327.</title>
        <authorList>
            <consortium name="The Broad Institute Genome Sequencing Platform"/>
            <person name="Russ C."/>
            <person name="Cuomo C."/>
            <person name="Burger G."/>
            <person name="Gray M.W."/>
            <person name="Holland P.W.H."/>
            <person name="King N."/>
            <person name="Lang F.B.F."/>
            <person name="Roger A.J."/>
            <person name="Ruiz-Trillo I."/>
            <person name="Young S.K."/>
            <person name="Zeng Q."/>
            <person name="Gargeya S."/>
            <person name="Fitzgerald M."/>
            <person name="Haas B."/>
            <person name="Abouelleil A."/>
            <person name="Alvarado L."/>
            <person name="Arachchi H.M."/>
            <person name="Berlin A."/>
            <person name="Chapman S.B."/>
            <person name="Gearin G."/>
            <person name="Goldberg J."/>
            <person name="Griggs A."/>
            <person name="Gujja S."/>
            <person name="Hansen M."/>
            <person name="Heiman D."/>
            <person name="Howarth C."/>
            <person name="Larimer J."/>
            <person name="Lui A."/>
            <person name="MacDonald P.J.P."/>
            <person name="McCowen C."/>
            <person name="Montmayeur A."/>
            <person name="Murphy C."/>
            <person name="Neiman D."/>
            <person name="Pearson M."/>
            <person name="Priest M."/>
            <person name="Roberts A."/>
            <person name="Saif S."/>
            <person name="Shea T."/>
            <person name="Sisk P."/>
            <person name="Stolte C."/>
            <person name="Sykes S."/>
            <person name="Wortman J."/>
            <person name="Nusbaum C."/>
            <person name="Birren B."/>
        </authorList>
    </citation>
    <scope>NUCLEOTIDE SEQUENCE [LARGE SCALE GENOMIC DNA]</scope>
    <source>
        <strain evidence="7 8">ATCC 38327</strain>
    </source>
</reference>
<evidence type="ECO:0000313" key="7">
    <source>
        <dbReference type="EMBL" id="KNE59800.1"/>
    </source>
</evidence>
<evidence type="ECO:0000259" key="6">
    <source>
        <dbReference type="Pfam" id="PF00755"/>
    </source>
</evidence>
<feature type="active site" description="Proton acceptor" evidence="4">
    <location>
        <position position="334"/>
    </location>
</feature>
<dbReference type="InterPro" id="IPR042231">
    <property type="entry name" value="Cho/carn_acyl_trans_2"/>
</dbReference>
<dbReference type="AlphaFoldDB" id="A0A0L0SBM5"/>
<keyword evidence="3 5" id="KW-0012">Acyltransferase</keyword>
<evidence type="ECO:0000256" key="2">
    <source>
        <dbReference type="ARBA" id="ARBA00022679"/>
    </source>
</evidence>
<dbReference type="SUPFAM" id="SSF52777">
    <property type="entry name" value="CoA-dependent acyltransferases"/>
    <property type="match status" value="2"/>
</dbReference>
<dbReference type="eggNOG" id="KOG3717">
    <property type="taxonomic scope" value="Eukaryota"/>
</dbReference>
<accession>A0A0L0SBM5</accession>
<keyword evidence="2 5" id="KW-0808">Transferase</keyword>
<reference evidence="8" key="2">
    <citation type="submission" date="2009-11" db="EMBL/GenBank/DDBJ databases">
        <title>The Genome Sequence of Allomyces macrogynus strain ATCC 38327.</title>
        <authorList>
            <consortium name="The Broad Institute Genome Sequencing Platform"/>
            <person name="Russ C."/>
            <person name="Cuomo C."/>
            <person name="Shea T."/>
            <person name="Young S.K."/>
            <person name="Zeng Q."/>
            <person name="Koehrsen M."/>
            <person name="Haas B."/>
            <person name="Borodovsky M."/>
            <person name="Guigo R."/>
            <person name="Alvarado L."/>
            <person name="Berlin A."/>
            <person name="Borenstein D."/>
            <person name="Chen Z."/>
            <person name="Engels R."/>
            <person name="Freedman E."/>
            <person name="Gellesch M."/>
            <person name="Goldberg J."/>
            <person name="Griggs A."/>
            <person name="Gujja S."/>
            <person name="Heiman D."/>
            <person name="Hepburn T."/>
            <person name="Howarth C."/>
            <person name="Jen D."/>
            <person name="Larson L."/>
            <person name="Lewis B."/>
            <person name="Mehta T."/>
            <person name="Park D."/>
            <person name="Pearson M."/>
            <person name="Roberts A."/>
            <person name="Saif S."/>
            <person name="Shenoy N."/>
            <person name="Sisk P."/>
            <person name="Stolte C."/>
            <person name="Sykes S."/>
            <person name="Walk T."/>
            <person name="White J."/>
            <person name="Yandava C."/>
            <person name="Burger G."/>
            <person name="Gray M.W."/>
            <person name="Holland P.W.H."/>
            <person name="King N."/>
            <person name="Lang F.B.F."/>
            <person name="Roger A.J."/>
            <person name="Ruiz-Trillo I."/>
            <person name="Lander E."/>
            <person name="Nusbaum C."/>
        </authorList>
    </citation>
    <scope>NUCLEOTIDE SEQUENCE [LARGE SCALE GENOMIC DNA]</scope>
    <source>
        <strain evidence="8">ATCC 38327</strain>
    </source>
</reference>
<dbReference type="VEuPathDB" id="FungiDB:AMAG_05259"/>
<dbReference type="InterPro" id="IPR023213">
    <property type="entry name" value="CAT-like_dom_sf"/>
</dbReference>
<dbReference type="PANTHER" id="PTHR22589">
    <property type="entry name" value="CARNITINE O-ACYLTRANSFERASE"/>
    <property type="match status" value="1"/>
</dbReference>
<organism evidence="7 8">
    <name type="scientific">Allomyces macrogynus (strain ATCC 38327)</name>
    <name type="common">Allomyces javanicus var. macrogynus</name>
    <dbReference type="NCBI Taxonomy" id="578462"/>
    <lineage>
        <taxon>Eukaryota</taxon>
        <taxon>Fungi</taxon>
        <taxon>Fungi incertae sedis</taxon>
        <taxon>Blastocladiomycota</taxon>
        <taxon>Blastocladiomycetes</taxon>
        <taxon>Blastocladiales</taxon>
        <taxon>Blastocladiaceae</taxon>
        <taxon>Allomyces</taxon>
    </lineage>
</organism>
<protein>
    <recommendedName>
        <fullName evidence="6">Choline/carnitine acyltransferase domain-containing protein</fullName>
    </recommendedName>
</protein>
<evidence type="ECO:0000256" key="1">
    <source>
        <dbReference type="ARBA" id="ARBA00005232"/>
    </source>
</evidence>
<dbReference type="EMBL" id="GG745335">
    <property type="protein sequence ID" value="KNE59800.1"/>
    <property type="molecule type" value="Genomic_DNA"/>
</dbReference>
<dbReference type="Gene3D" id="3.30.559.10">
    <property type="entry name" value="Chloramphenicol acetyltransferase-like domain"/>
    <property type="match status" value="1"/>
</dbReference>
<dbReference type="PANTHER" id="PTHR22589:SF107">
    <property type="entry name" value="CHOLINE_CARNITINE ACYLTRANSFERASE DOMAIN-CONTAINING PROTEIN"/>
    <property type="match status" value="1"/>
</dbReference>
<dbReference type="PROSITE" id="PS00440">
    <property type="entry name" value="ACYLTRANSF_C_2"/>
    <property type="match status" value="1"/>
</dbReference>
<dbReference type="GO" id="GO:0016746">
    <property type="term" value="F:acyltransferase activity"/>
    <property type="evidence" value="ECO:0007669"/>
    <property type="project" value="UniProtKB-KW"/>
</dbReference>
<sequence length="631" mass="69796">MAGNSKSTVSTFANQDVLPRLPIPPLDKTLAKYRTTLLPILTPAELAHTDAAIKQFVESGQAAELQQRLIAHDQGEPNSWLERWWYDRAYLEWRVPLMINSNWWLNLKDDHLPEVQAALDRKGTGEYTPVQVRRAAGLVSNLLNYKDLLDTGKIPAETTKAGPLCMDQVRHMFGVTRIAEPGRDRIQREFPCRARHMVVIARDQCYEVPLYDAQGRRLALSVLEKLLNDVVAEVTSTPVAQDQAPIPVLTAEHRDTWAAARAHLLSLAPENRVSMKVIEDALFTVSLDDKAPGADIDEHHRLIAHGNDGHNRWYDKALNVIVTSSGRAGCNGEHSPQDALTPAVMFQHVIQNEPARDPAGAVASATGLAVRKLTWKVDGKIDQYIQDAEVNNRKLIADSDIGICIFHGYGSSFMKSAGFSPDAYMQMAIQLAMYRQSGKTVPTYETASTRMFKHGRTETCRSLSSASKAWVEAMGRTSQKDAPVACPKQRLAMLKAAAKSHITYIGEASRGLGVDRHLMGLRFCMKPGESCALFEDPAYARSCEWLLSTSGLGAESYKVLYGTGFGCVYPNGYGINYFAGPNVIHFGIESKRSCLETSTDLFRYELLAALREMKVLVEAAQGVPTPRANKL</sequence>
<dbReference type="Pfam" id="PF00755">
    <property type="entry name" value="Carn_acyltransf"/>
    <property type="match status" value="1"/>
</dbReference>
<dbReference type="Gene3D" id="3.30.559.70">
    <property type="entry name" value="Choline/Carnitine o-acyltransferase, domain 2"/>
    <property type="match status" value="1"/>
</dbReference>
<evidence type="ECO:0000256" key="5">
    <source>
        <dbReference type="RuleBase" id="RU003801"/>
    </source>
</evidence>
<evidence type="ECO:0000313" key="8">
    <source>
        <dbReference type="Proteomes" id="UP000054350"/>
    </source>
</evidence>
<evidence type="ECO:0000256" key="3">
    <source>
        <dbReference type="ARBA" id="ARBA00023315"/>
    </source>
</evidence>
<dbReference type="Proteomes" id="UP000054350">
    <property type="component" value="Unassembled WGS sequence"/>
</dbReference>
<proteinExistence type="inferred from homology"/>
<keyword evidence="8" id="KW-1185">Reference proteome</keyword>
<dbReference type="InterPro" id="IPR000542">
    <property type="entry name" value="Carn_acyl_trans"/>
</dbReference>
<dbReference type="STRING" id="578462.A0A0L0SBM5"/>
<evidence type="ECO:0000256" key="4">
    <source>
        <dbReference type="PIRSR" id="PIRSR600542-1"/>
    </source>
</evidence>